<evidence type="ECO:0000313" key="1">
    <source>
        <dbReference type="EMBL" id="MBE0401504.1"/>
    </source>
</evidence>
<dbReference type="EMBL" id="RRZD01000019">
    <property type="protein sequence ID" value="MBE0401504.1"/>
    <property type="molecule type" value="Genomic_DNA"/>
</dbReference>
<accession>A0ABR9F4T3</accession>
<protein>
    <submittedName>
        <fullName evidence="1">Uncharacterized protein</fullName>
    </submittedName>
</protein>
<evidence type="ECO:0000313" key="2">
    <source>
        <dbReference type="Proteomes" id="UP001645039"/>
    </source>
</evidence>
<organism evidence="1 2">
    <name type="scientific">Halomonas casei</name>
    <dbReference type="NCBI Taxonomy" id="2742613"/>
    <lineage>
        <taxon>Bacteria</taxon>
        <taxon>Pseudomonadati</taxon>
        <taxon>Pseudomonadota</taxon>
        <taxon>Gammaproteobacteria</taxon>
        <taxon>Oceanospirillales</taxon>
        <taxon>Halomonadaceae</taxon>
        <taxon>Halomonas</taxon>
    </lineage>
</organism>
<dbReference type="Proteomes" id="UP001645039">
    <property type="component" value="Unassembled WGS sequence"/>
</dbReference>
<gene>
    <name evidence="1" type="ORF">EI168_15550</name>
</gene>
<sequence length="224" mass="26303">MFDTPYYELMSNDMRINVCSIESKLNEPFFSDFKIIAIDAIREYIDVIMAFEAKGIKPDLLSFVGNEAEESIRSHYCMLADDIKDEDVLQVFDALRYSFSCYAYNGLHQLYTRQENECWHPKITLIARLEPNDIESLDSMIKIYRGCDAHELENESYGQAWTTSLDVAKDFAFKHYQSQPWFREENRVIVETIYPSEHLLFSDQSVEYEVVVAIEKLRNVKEHT</sequence>
<proteinExistence type="predicted"/>
<dbReference type="RefSeq" id="WP_096280386.1">
    <property type="nucleotide sequence ID" value="NZ_CBCSBM010000034.1"/>
</dbReference>
<reference evidence="1 2" key="1">
    <citation type="submission" date="2020-07" db="EMBL/GenBank/DDBJ databases">
        <title>Halophilic bacteria isolated from french cheeses.</title>
        <authorList>
            <person name="Kothe C.I."/>
            <person name="Farah-Kraiem B."/>
            <person name="Renault P."/>
            <person name="Dridi B."/>
        </authorList>
    </citation>
    <scope>NUCLEOTIDE SEQUENCE [LARGE SCALE GENOMIC DNA]</scope>
    <source>
        <strain evidence="1 2">FME1</strain>
    </source>
</reference>
<keyword evidence="2" id="KW-1185">Reference proteome</keyword>
<comment type="caution">
    <text evidence="1">The sequence shown here is derived from an EMBL/GenBank/DDBJ whole genome shotgun (WGS) entry which is preliminary data.</text>
</comment>
<name>A0ABR9F4T3_9GAMM</name>